<name>A0ABP7W3Q7_9ACTN</name>
<protein>
    <submittedName>
        <fullName evidence="1">Uncharacterized protein</fullName>
    </submittedName>
</protein>
<dbReference type="Proteomes" id="UP001500683">
    <property type="component" value="Unassembled WGS sequence"/>
</dbReference>
<sequence length="78" mass="8471">MGDGLADVHAVEVLRRPQPQYGVALQGGVQEPVAEAVLEHLGRSQGGHRLRVGAEARRQPVGRFRHGGRGRVRVPHQP</sequence>
<accession>A0ABP7W3Q7</accession>
<gene>
    <name evidence="1" type="ORF">GCM10022214_43650</name>
</gene>
<organism evidence="1 2">
    <name type="scientific">Actinomadura miaoliensis</name>
    <dbReference type="NCBI Taxonomy" id="430685"/>
    <lineage>
        <taxon>Bacteria</taxon>
        <taxon>Bacillati</taxon>
        <taxon>Actinomycetota</taxon>
        <taxon>Actinomycetes</taxon>
        <taxon>Streptosporangiales</taxon>
        <taxon>Thermomonosporaceae</taxon>
        <taxon>Actinomadura</taxon>
    </lineage>
</organism>
<keyword evidence="2" id="KW-1185">Reference proteome</keyword>
<evidence type="ECO:0000313" key="2">
    <source>
        <dbReference type="Proteomes" id="UP001500683"/>
    </source>
</evidence>
<proteinExistence type="predicted"/>
<reference evidence="2" key="1">
    <citation type="journal article" date="2019" name="Int. J. Syst. Evol. Microbiol.">
        <title>The Global Catalogue of Microorganisms (GCM) 10K type strain sequencing project: providing services to taxonomists for standard genome sequencing and annotation.</title>
        <authorList>
            <consortium name="The Broad Institute Genomics Platform"/>
            <consortium name="The Broad Institute Genome Sequencing Center for Infectious Disease"/>
            <person name="Wu L."/>
            <person name="Ma J."/>
        </authorList>
    </citation>
    <scope>NUCLEOTIDE SEQUENCE [LARGE SCALE GENOMIC DNA]</scope>
    <source>
        <strain evidence="2">JCM 16702</strain>
    </source>
</reference>
<dbReference type="EMBL" id="BAAAZG010000028">
    <property type="protein sequence ID" value="GAA4080362.1"/>
    <property type="molecule type" value="Genomic_DNA"/>
</dbReference>
<comment type="caution">
    <text evidence="1">The sequence shown here is derived from an EMBL/GenBank/DDBJ whole genome shotgun (WGS) entry which is preliminary data.</text>
</comment>
<evidence type="ECO:0000313" key="1">
    <source>
        <dbReference type="EMBL" id="GAA4080362.1"/>
    </source>
</evidence>